<evidence type="ECO:0000313" key="2">
    <source>
        <dbReference type="EMBL" id="MCI82898.1"/>
    </source>
</evidence>
<evidence type="ECO:0000313" key="3">
    <source>
        <dbReference type="Proteomes" id="UP000265520"/>
    </source>
</evidence>
<comment type="caution">
    <text evidence="2">The sequence shown here is derived from an EMBL/GenBank/DDBJ whole genome shotgun (WGS) entry which is preliminary data.</text>
</comment>
<dbReference type="AlphaFoldDB" id="A0A392V3M1"/>
<proteinExistence type="predicted"/>
<reference evidence="2 3" key="1">
    <citation type="journal article" date="2018" name="Front. Plant Sci.">
        <title>Red Clover (Trifolium pratense) and Zigzag Clover (T. medium) - A Picture of Genomic Similarities and Differences.</title>
        <authorList>
            <person name="Dluhosova J."/>
            <person name="Istvanek J."/>
            <person name="Nedelnik J."/>
            <person name="Repkova J."/>
        </authorList>
    </citation>
    <scope>NUCLEOTIDE SEQUENCE [LARGE SCALE GENOMIC DNA]</scope>
    <source>
        <strain evidence="3">cv. 10/8</strain>
        <tissue evidence="2">Leaf</tissue>
    </source>
</reference>
<sequence length="61" mass="6954">MLSKKPNKEIDLKQKQTPQRGGDARGHQKSGDSGLATPIGVCRWRRCEVQEHHNELEVYVL</sequence>
<organism evidence="2 3">
    <name type="scientific">Trifolium medium</name>
    <dbReference type="NCBI Taxonomy" id="97028"/>
    <lineage>
        <taxon>Eukaryota</taxon>
        <taxon>Viridiplantae</taxon>
        <taxon>Streptophyta</taxon>
        <taxon>Embryophyta</taxon>
        <taxon>Tracheophyta</taxon>
        <taxon>Spermatophyta</taxon>
        <taxon>Magnoliopsida</taxon>
        <taxon>eudicotyledons</taxon>
        <taxon>Gunneridae</taxon>
        <taxon>Pentapetalae</taxon>
        <taxon>rosids</taxon>
        <taxon>fabids</taxon>
        <taxon>Fabales</taxon>
        <taxon>Fabaceae</taxon>
        <taxon>Papilionoideae</taxon>
        <taxon>50 kb inversion clade</taxon>
        <taxon>NPAAA clade</taxon>
        <taxon>Hologalegina</taxon>
        <taxon>IRL clade</taxon>
        <taxon>Trifolieae</taxon>
        <taxon>Trifolium</taxon>
    </lineage>
</organism>
<feature type="region of interest" description="Disordered" evidence="1">
    <location>
        <begin position="1"/>
        <end position="36"/>
    </location>
</feature>
<protein>
    <submittedName>
        <fullName evidence="2">Uncharacterized protein</fullName>
    </submittedName>
</protein>
<name>A0A392V3M1_9FABA</name>
<feature type="non-terminal residue" evidence="2">
    <location>
        <position position="61"/>
    </location>
</feature>
<dbReference type="EMBL" id="LXQA011054134">
    <property type="protein sequence ID" value="MCI82898.1"/>
    <property type="molecule type" value="Genomic_DNA"/>
</dbReference>
<feature type="compositionally biased region" description="Basic and acidic residues" evidence="1">
    <location>
        <begin position="1"/>
        <end position="14"/>
    </location>
</feature>
<accession>A0A392V3M1</accession>
<keyword evidence="3" id="KW-1185">Reference proteome</keyword>
<dbReference type="Proteomes" id="UP000265520">
    <property type="component" value="Unassembled WGS sequence"/>
</dbReference>
<evidence type="ECO:0000256" key="1">
    <source>
        <dbReference type="SAM" id="MobiDB-lite"/>
    </source>
</evidence>